<evidence type="ECO:0000313" key="1">
    <source>
        <dbReference type="EMBL" id="GFY44828.1"/>
    </source>
</evidence>
<comment type="caution">
    <text evidence="1">The sequence shown here is derived from an EMBL/GenBank/DDBJ whole genome shotgun (WGS) entry which is preliminary data.</text>
</comment>
<sequence>MVRKSEVTRTCRSEAHFQKKRSEKYASRKNVFSPFGFFSENHMILSTLTQRRMCEKPSVESSLDAEALRNYHENVVDQG</sequence>
<proteinExistence type="predicted"/>
<dbReference type="AlphaFoldDB" id="A0A8X6X0R8"/>
<evidence type="ECO:0000313" key="2">
    <source>
        <dbReference type="Proteomes" id="UP000886998"/>
    </source>
</evidence>
<keyword evidence="2" id="KW-1185">Reference proteome</keyword>
<dbReference type="EMBL" id="BMAV01004435">
    <property type="protein sequence ID" value="GFY44828.1"/>
    <property type="molecule type" value="Genomic_DNA"/>
</dbReference>
<organism evidence="1 2">
    <name type="scientific">Trichonephila inaurata madagascariensis</name>
    <dbReference type="NCBI Taxonomy" id="2747483"/>
    <lineage>
        <taxon>Eukaryota</taxon>
        <taxon>Metazoa</taxon>
        <taxon>Ecdysozoa</taxon>
        <taxon>Arthropoda</taxon>
        <taxon>Chelicerata</taxon>
        <taxon>Arachnida</taxon>
        <taxon>Araneae</taxon>
        <taxon>Araneomorphae</taxon>
        <taxon>Entelegynae</taxon>
        <taxon>Araneoidea</taxon>
        <taxon>Nephilidae</taxon>
        <taxon>Trichonephila</taxon>
        <taxon>Trichonephila inaurata</taxon>
    </lineage>
</organism>
<accession>A0A8X6X0R8</accession>
<protein>
    <submittedName>
        <fullName evidence="1">Uncharacterized protein</fullName>
    </submittedName>
</protein>
<reference evidence="1" key="1">
    <citation type="submission" date="2020-08" db="EMBL/GenBank/DDBJ databases">
        <title>Multicomponent nature underlies the extraordinary mechanical properties of spider dragline silk.</title>
        <authorList>
            <person name="Kono N."/>
            <person name="Nakamura H."/>
            <person name="Mori M."/>
            <person name="Yoshida Y."/>
            <person name="Ohtoshi R."/>
            <person name="Malay A.D."/>
            <person name="Moran D.A.P."/>
            <person name="Tomita M."/>
            <person name="Numata K."/>
            <person name="Arakawa K."/>
        </authorList>
    </citation>
    <scope>NUCLEOTIDE SEQUENCE</scope>
</reference>
<dbReference type="Proteomes" id="UP000886998">
    <property type="component" value="Unassembled WGS sequence"/>
</dbReference>
<name>A0A8X6X0R8_9ARAC</name>
<gene>
    <name evidence="1" type="ORF">TNIN_160601</name>
</gene>